<gene>
    <name evidence="3" type="ORF">SERLADRAFT_477608</name>
</gene>
<keyword evidence="1" id="KW-1133">Transmembrane helix</keyword>
<dbReference type="SUPFAM" id="SSF52113">
    <property type="entry name" value="BRCT domain"/>
    <property type="match status" value="1"/>
</dbReference>
<dbReference type="RefSeq" id="XP_007322968.1">
    <property type="nucleotide sequence ID" value="XM_007322906.1"/>
</dbReference>
<evidence type="ECO:0000259" key="2">
    <source>
        <dbReference type="PROSITE" id="PS50172"/>
    </source>
</evidence>
<dbReference type="EMBL" id="GL945441">
    <property type="protein sequence ID" value="EGO20223.1"/>
    <property type="molecule type" value="Genomic_DNA"/>
</dbReference>
<name>F8P994_SERL9</name>
<dbReference type="Proteomes" id="UP000008064">
    <property type="component" value="Unassembled WGS sequence"/>
</dbReference>
<dbReference type="HOGENOM" id="CLU_2419159_0_0_1"/>
<feature type="transmembrane region" description="Helical" evidence="1">
    <location>
        <begin position="7"/>
        <end position="26"/>
    </location>
</feature>
<organism>
    <name type="scientific">Serpula lacrymans var. lacrymans (strain S7.9)</name>
    <name type="common">Dry rot fungus</name>
    <dbReference type="NCBI Taxonomy" id="578457"/>
    <lineage>
        <taxon>Eukaryota</taxon>
        <taxon>Fungi</taxon>
        <taxon>Dikarya</taxon>
        <taxon>Basidiomycota</taxon>
        <taxon>Agaricomycotina</taxon>
        <taxon>Agaricomycetes</taxon>
        <taxon>Agaricomycetidae</taxon>
        <taxon>Boletales</taxon>
        <taxon>Coniophorineae</taxon>
        <taxon>Serpulaceae</taxon>
        <taxon>Serpula</taxon>
    </lineage>
</organism>
<protein>
    <recommendedName>
        <fullName evidence="2">BRCT domain-containing protein</fullName>
    </recommendedName>
</protein>
<dbReference type="AlphaFoldDB" id="F8P994"/>
<dbReference type="GeneID" id="18821027"/>
<keyword evidence="1" id="KW-0812">Transmembrane</keyword>
<evidence type="ECO:0000256" key="1">
    <source>
        <dbReference type="SAM" id="Phobius"/>
    </source>
</evidence>
<feature type="non-terminal residue" evidence="3">
    <location>
        <position position="92"/>
    </location>
</feature>
<evidence type="ECO:0000313" key="3">
    <source>
        <dbReference type="EMBL" id="EGO20223.1"/>
    </source>
</evidence>
<dbReference type="InterPro" id="IPR036420">
    <property type="entry name" value="BRCT_dom_sf"/>
</dbReference>
<feature type="domain" description="BRCT" evidence="2">
    <location>
        <begin position="23"/>
        <end position="81"/>
    </location>
</feature>
<dbReference type="Gene3D" id="3.40.50.10190">
    <property type="entry name" value="BRCT domain"/>
    <property type="match status" value="1"/>
</dbReference>
<dbReference type="KEGG" id="sla:SERLADRAFT_477608"/>
<dbReference type="InterPro" id="IPR001357">
    <property type="entry name" value="BRCT_dom"/>
</dbReference>
<reference evidence="3" key="1">
    <citation type="submission" date="2011-04" db="EMBL/GenBank/DDBJ databases">
        <title>Evolution of plant cell wall degrading machinery underlies the functional diversity of forest fungi.</title>
        <authorList>
            <consortium name="US DOE Joint Genome Institute (JGI-PGF)"/>
            <person name="Eastwood D.C."/>
            <person name="Floudas D."/>
            <person name="Binder M."/>
            <person name="Majcherczyk A."/>
            <person name="Schneider P."/>
            <person name="Aerts A."/>
            <person name="Asiegbu F.O."/>
            <person name="Baker S.E."/>
            <person name="Barry K."/>
            <person name="Bendiksby M."/>
            <person name="Blumentritt M."/>
            <person name="Coutinho P.M."/>
            <person name="Cullen D."/>
            <person name="Cullen D."/>
            <person name="Gathman A."/>
            <person name="Goodell B."/>
            <person name="Henrissat B."/>
            <person name="Ihrmark K."/>
            <person name="Kauserud H."/>
            <person name="Kohler A."/>
            <person name="LaButti K."/>
            <person name="Lapidus A."/>
            <person name="Lavin J.L."/>
            <person name="Lee Y.-H."/>
            <person name="Lindquist E."/>
            <person name="Lilly W."/>
            <person name="Lucas S."/>
            <person name="Morin E."/>
            <person name="Murat C."/>
            <person name="Oguiza J.A."/>
            <person name="Park J."/>
            <person name="Pisabarro A.G."/>
            <person name="Riley R."/>
            <person name="Rosling A."/>
            <person name="Salamov A."/>
            <person name="Schmidt O."/>
            <person name="Schmutz J."/>
            <person name="Skrede I."/>
            <person name="Stenlid J."/>
            <person name="Wiebenga A."/>
            <person name="Xie X."/>
            <person name="Kues U."/>
            <person name="Hibbett D.S."/>
            <person name="Hoffmeister D."/>
            <person name="Hogberg N."/>
            <person name="Martin F."/>
            <person name="Grigoriev I.V."/>
            <person name="Watkinson S.C."/>
        </authorList>
    </citation>
    <scope>NUCLEOTIDE SEQUENCE</scope>
    <source>
        <strain evidence="3">S7.9</strain>
    </source>
</reference>
<keyword evidence="1" id="KW-0472">Membrane</keyword>
<dbReference type="PROSITE" id="PS50172">
    <property type="entry name" value="BRCT"/>
    <property type="match status" value="1"/>
</dbReference>
<dbReference type="OrthoDB" id="205514at2759"/>
<accession>F8P994</accession>
<sequence length="92" mass="9977">MIGSRNLFFSGRVLIIVSFYGISVIVKHGGTLLPLYNPEEVTHIVTDANTRPTLRALGLKSLTGIPDHIPTVKWSWVISGLGRLGIHKASGN</sequence>
<proteinExistence type="predicted"/>